<comment type="subunit">
    <text evidence="1">Homotrimer.</text>
</comment>
<dbReference type="STRING" id="1009370.ALO_05173"/>
<dbReference type="PROSITE" id="PS51343">
    <property type="entry name" value="PII_GLNB_DOM"/>
    <property type="match status" value="1"/>
</dbReference>
<dbReference type="InterPro" id="IPR015867">
    <property type="entry name" value="N-reg_PII/ATP_PRibTrfase_C"/>
</dbReference>
<comment type="caution">
    <text evidence="8">The sequence shown here is derived from an EMBL/GenBank/DDBJ whole genome shotgun (WGS) entry which is preliminary data.</text>
</comment>
<dbReference type="SMART" id="SM00938">
    <property type="entry name" value="P-II"/>
    <property type="match status" value="1"/>
</dbReference>
<evidence type="ECO:0000256" key="4">
    <source>
        <dbReference type="ARBA" id="ARBA00022741"/>
    </source>
</evidence>
<dbReference type="GO" id="GO:0005524">
    <property type="term" value="F:ATP binding"/>
    <property type="evidence" value="ECO:0007669"/>
    <property type="project" value="TreeGrafter"/>
</dbReference>
<sequence>MQKIECIIRPDKLENVKEALGKMGISGMTVTQVVGCGLQRGHVEVYRGSEYAIHLLPKVKIEIVAPDDRVGQVVRIVSIEARTGQIGDGKILIYPLDNAMRIRTSDARVTALL</sequence>
<dbReference type="PANTHER" id="PTHR30115:SF11">
    <property type="entry name" value="NITROGEN REGULATORY PROTEIN P-II HOMOLOG"/>
    <property type="match status" value="1"/>
</dbReference>
<dbReference type="Proteomes" id="UP000003240">
    <property type="component" value="Unassembled WGS sequence"/>
</dbReference>
<evidence type="ECO:0000256" key="1">
    <source>
        <dbReference type="ARBA" id="ARBA00011233"/>
    </source>
</evidence>
<protein>
    <recommendedName>
        <fullName evidence="2">Nitrogen regulatory protein P-II</fullName>
    </recommendedName>
</protein>
<dbReference type="PROSITE" id="PS00496">
    <property type="entry name" value="PII_GLNB_UMP"/>
    <property type="match status" value="1"/>
</dbReference>
<dbReference type="PANTHER" id="PTHR30115">
    <property type="entry name" value="NITROGEN REGULATORY PROTEIN P-II"/>
    <property type="match status" value="1"/>
</dbReference>
<reference evidence="8 9" key="1">
    <citation type="journal article" date="2011" name="EMBO J.">
        <title>Structural diversity of bacterial flagellar motors.</title>
        <authorList>
            <person name="Chen S."/>
            <person name="Beeby M."/>
            <person name="Murphy G.E."/>
            <person name="Leadbetter J.R."/>
            <person name="Hendrixson D.R."/>
            <person name="Briegel A."/>
            <person name="Li Z."/>
            <person name="Shi J."/>
            <person name="Tocheva E.I."/>
            <person name="Muller A."/>
            <person name="Dobro M.J."/>
            <person name="Jensen G.J."/>
        </authorList>
    </citation>
    <scope>NUCLEOTIDE SEQUENCE [LARGE SCALE GENOMIC DNA]</scope>
    <source>
        <strain evidence="8 9">DSM 6540</strain>
    </source>
</reference>
<dbReference type="GO" id="GO:0030234">
    <property type="term" value="F:enzyme regulator activity"/>
    <property type="evidence" value="ECO:0007669"/>
    <property type="project" value="InterPro"/>
</dbReference>
<dbReference type="Gene3D" id="3.30.70.120">
    <property type="match status" value="1"/>
</dbReference>
<evidence type="ECO:0000256" key="7">
    <source>
        <dbReference type="PIRSR" id="PIRSR602187-50"/>
    </source>
</evidence>
<dbReference type="OrthoDB" id="9802729at2"/>
<dbReference type="Pfam" id="PF00543">
    <property type="entry name" value="P-II"/>
    <property type="match status" value="1"/>
</dbReference>
<evidence type="ECO:0000256" key="2">
    <source>
        <dbReference type="ARBA" id="ARBA00015681"/>
    </source>
</evidence>
<proteinExistence type="predicted"/>
<organism evidence="8 9">
    <name type="scientific">Acetonema longum DSM 6540</name>
    <dbReference type="NCBI Taxonomy" id="1009370"/>
    <lineage>
        <taxon>Bacteria</taxon>
        <taxon>Bacillati</taxon>
        <taxon>Bacillota</taxon>
        <taxon>Negativicutes</taxon>
        <taxon>Acetonemataceae</taxon>
        <taxon>Acetonema</taxon>
    </lineage>
</organism>
<dbReference type="GO" id="GO:0005829">
    <property type="term" value="C:cytosol"/>
    <property type="evidence" value="ECO:0007669"/>
    <property type="project" value="TreeGrafter"/>
</dbReference>
<dbReference type="InterPro" id="IPR011322">
    <property type="entry name" value="N-reg_PII-like_a/b"/>
</dbReference>
<dbReference type="EMBL" id="AFGF01000040">
    <property type="protein sequence ID" value="EGO64966.1"/>
    <property type="molecule type" value="Genomic_DNA"/>
</dbReference>
<gene>
    <name evidence="8" type="ORF">ALO_05173</name>
</gene>
<evidence type="ECO:0000256" key="5">
    <source>
        <dbReference type="ARBA" id="ARBA00023015"/>
    </source>
</evidence>
<dbReference type="AlphaFoldDB" id="F7NG48"/>
<keyword evidence="6" id="KW-0804">Transcription</keyword>
<evidence type="ECO:0000313" key="8">
    <source>
        <dbReference type="EMBL" id="EGO64966.1"/>
    </source>
</evidence>
<feature type="modified residue" description="O-UMP-tyrosine" evidence="7">
    <location>
        <position position="51"/>
    </location>
</feature>
<evidence type="ECO:0000313" key="9">
    <source>
        <dbReference type="Proteomes" id="UP000003240"/>
    </source>
</evidence>
<keyword evidence="5" id="KW-0805">Transcription regulation</keyword>
<dbReference type="InterPro" id="IPR002187">
    <property type="entry name" value="N-reg_PII"/>
</dbReference>
<evidence type="ECO:0000256" key="6">
    <source>
        <dbReference type="ARBA" id="ARBA00023163"/>
    </source>
</evidence>
<keyword evidence="9" id="KW-1185">Reference proteome</keyword>
<keyword evidence="3 7" id="KW-0597">Phosphoprotein</keyword>
<dbReference type="RefSeq" id="WP_004093473.1">
    <property type="nucleotide sequence ID" value="NZ_AFGF01000040.1"/>
</dbReference>
<dbReference type="SUPFAM" id="SSF54913">
    <property type="entry name" value="GlnB-like"/>
    <property type="match status" value="1"/>
</dbReference>
<dbReference type="InterPro" id="IPR002332">
    <property type="entry name" value="N-reg_PII_urydylation_site"/>
</dbReference>
<accession>F7NG48</accession>
<dbReference type="eggNOG" id="COG0347">
    <property type="taxonomic scope" value="Bacteria"/>
</dbReference>
<name>F7NG48_9FIRM</name>
<dbReference type="PRINTS" id="PR00340">
    <property type="entry name" value="PIIGLNB"/>
</dbReference>
<keyword evidence="4" id="KW-0547">Nucleotide-binding</keyword>
<evidence type="ECO:0000256" key="3">
    <source>
        <dbReference type="ARBA" id="ARBA00022553"/>
    </source>
</evidence>
<dbReference type="GO" id="GO:0006808">
    <property type="term" value="P:regulation of nitrogen utilization"/>
    <property type="evidence" value="ECO:0007669"/>
    <property type="project" value="InterPro"/>
</dbReference>